<evidence type="ECO:0000313" key="5">
    <source>
        <dbReference type="Proteomes" id="UP000710385"/>
    </source>
</evidence>
<dbReference type="Pfam" id="PF00156">
    <property type="entry name" value="Pribosyltran"/>
    <property type="match status" value="1"/>
</dbReference>
<evidence type="ECO:0000259" key="3">
    <source>
        <dbReference type="Pfam" id="PF00156"/>
    </source>
</evidence>
<evidence type="ECO:0000256" key="2">
    <source>
        <dbReference type="ARBA" id="ARBA00022975"/>
    </source>
</evidence>
<dbReference type="CDD" id="cd06223">
    <property type="entry name" value="PRTases_typeI"/>
    <property type="match status" value="1"/>
</dbReference>
<feature type="domain" description="Phosphoribosyltransferase" evidence="3">
    <location>
        <begin position="38"/>
        <end position="168"/>
    </location>
</feature>
<dbReference type="AlphaFoldDB" id="A0A928TVC3"/>
<sequence length="216" mass="22934">MPDEELLNLLEQAQAIVLGSHFVYASGRHGDAYVNKDAMYMHPLIAAQIAWRIADEVQTWKEKPEIVLGAAVAGAILAQLVASHVELADASGSASKEVLAAYADKDGGRLVIRRGYDAVIPGRNVLVVEDVLTTGATATFLVTAVRRLNGRIIGVASICNRGKLTAESIGVETLFCLLNLDLVTYSPEECPLCSDGVPIRTDLGHGRDVLAAKAGT</sequence>
<dbReference type="PANTHER" id="PTHR19278">
    <property type="entry name" value="OROTATE PHOSPHORIBOSYLTRANSFERASE"/>
    <property type="match status" value="1"/>
</dbReference>
<dbReference type="InterPro" id="IPR000836">
    <property type="entry name" value="PRTase_dom"/>
</dbReference>
<keyword evidence="4" id="KW-0808">Transferase</keyword>
<dbReference type="EMBL" id="JABTTY010000001">
    <property type="protein sequence ID" value="MBE7525080.1"/>
    <property type="molecule type" value="Genomic_DNA"/>
</dbReference>
<keyword evidence="4" id="KW-0328">Glycosyltransferase</keyword>
<dbReference type="Gene3D" id="3.40.50.2020">
    <property type="match status" value="1"/>
</dbReference>
<gene>
    <name evidence="4" type="ORF">HS096_01635</name>
</gene>
<keyword evidence="2" id="KW-0665">Pyrimidine biosynthesis</keyword>
<reference evidence="4" key="1">
    <citation type="submission" date="2020-05" db="EMBL/GenBank/DDBJ databases">
        <title>High-Quality Genomes of Partial-Nitritation/Anammox System by Hierarchical Clustering Based Hybrid Assembly.</title>
        <authorList>
            <person name="Liu L."/>
            <person name="Wang Y."/>
            <person name="Che Y."/>
            <person name="Chen Y."/>
            <person name="Xia Y."/>
            <person name="Luo R."/>
            <person name="Cheng S.H."/>
            <person name="Zheng C."/>
            <person name="Zhang T."/>
        </authorList>
    </citation>
    <scope>NUCLEOTIDE SEQUENCE</scope>
    <source>
        <strain evidence="4">H1_PAT1</strain>
    </source>
</reference>
<name>A0A928TVC3_UNCKA</name>
<dbReference type="PANTHER" id="PTHR19278:SF9">
    <property type="entry name" value="URIDINE 5'-MONOPHOSPHATE SYNTHASE"/>
    <property type="match status" value="1"/>
</dbReference>
<dbReference type="GO" id="GO:0019856">
    <property type="term" value="P:pyrimidine nucleobase biosynthetic process"/>
    <property type="evidence" value="ECO:0007669"/>
    <property type="project" value="TreeGrafter"/>
</dbReference>
<organism evidence="4 5">
    <name type="scientific">candidate division WWE3 bacterium</name>
    <dbReference type="NCBI Taxonomy" id="2053526"/>
    <lineage>
        <taxon>Bacteria</taxon>
        <taxon>Katanobacteria</taxon>
    </lineage>
</organism>
<proteinExistence type="predicted"/>
<comment type="pathway">
    <text evidence="1">Pyrimidine metabolism; UMP biosynthesis via de novo pathway.</text>
</comment>
<dbReference type="InterPro" id="IPR029057">
    <property type="entry name" value="PRTase-like"/>
</dbReference>
<accession>A0A928TVC3</accession>
<evidence type="ECO:0000313" key="4">
    <source>
        <dbReference type="EMBL" id="MBE7525080.1"/>
    </source>
</evidence>
<protein>
    <submittedName>
        <fullName evidence="4">Phosphoribosyltransferase</fullName>
    </submittedName>
</protein>
<dbReference type="Proteomes" id="UP000710385">
    <property type="component" value="Unassembled WGS sequence"/>
</dbReference>
<dbReference type="SUPFAM" id="SSF53271">
    <property type="entry name" value="PRTase-like"/>
    <property type="match status" value="1"/>
</dbReference>
<comment type="caution">
    <text evidence="4">The sequence shown here is derived from an EMBL/GenBank/DDBJ whole genome shotgun (WGS) entry which is preliminary data.</text>
</comment>
<evidence type="ECO:0000256" key="1">
    <source>
        <dbReference type="ARBA" id="ARBA00004725"/>
    </source>
</evidence>
<dbReference type="GO" id="GO:0004588">
    <property type="term" value="F:orotate phosphoribosyltransferase activity"/>
    <property type="evidence" value="ECO:0007669"/>
    <property type="project" value="TreeGrafter"/>
</dbReference>
<dbReference type="GO" id="GO:0006222">
    <property type="term" value="P:UMP biosynthetic process"/>
    <property type="evidence" value="ECO:0007669"/>
    <property type="project" value="TreeGrafter"/>
</dbReference>